<reference evidence="3" key="1">
    <citation type="journal article" date="2020" name="BMC Genomics">
        <title>Correction to: Identification and distribution of gene clusters required for synthesis of sphingolipid metabolism inhibitors in diverse species of the filamentous fungus Fusarium.</title>
        <authorList>
            <person name="Kim H.S."/>
            <person name="Lohmar J.M."/>
            <person name="Busman M."/>
            <person name="Brown D.W."/>
            <person name="Naumann T.A."/>
            <person name="Divon H.H."/>
            <person name="Lysoe E."/>
            <person name="Uhlig S."/>
            <person name="Proctor R.H."/>
        </authorList>
    </citation>
    <scope>NUCLEOTIDE SEQUENCE [LARGE SCALE GENOMIC DNA]</scope>
    <source>
        <strain evidence="3">NRRL 25331</strain>
    </source>
</reference>
<evidence type="ECO:0000313" key="2">
    <source>
        <dbReference type="EMBL" id="KAF5661877.1"/>
    </source>
</evidence>
<reference evidence="2 3" key="2">
    <citation type="submission" date="2020-05" db="EMBL/GenBank/DDBJ databases">
        <title>Identification and distribution of gene clusters putatively required for synthesis of sphingolipid metabolism inhibitors in phylogenetically diverse species of the filamentous fungus Fusarium.</title>
        <authorList>
            <person name="Kim H.-S."/>
            <person name="Busman M."/>
            <person name="Brown D.W."/>
            <person name="Divon H."/>
            <person name="Uhlig S."/>
            <person name="Proctor R.H."/>
        </authorList>
    </citation>
    <scope>NUCLEOTIDE SEQUENCE [LARGE SCALE GENOMIC DNA]</scope>
    <source>
        <strain evidence="2 3">NRRL 25331</strain>
    </source>
</reference>
<feature type="compositionally biased region" description="Basic and acidic residues" evidence="1">
    <location>
        <begin position="147"/>
        <end position="157"/>
    </location>
</feature>
<comment type="caution">
    <text evidence="2">The sequence shown here is derived from an EMBL/GenBank/DDBJ whole genome shotgun (WGS) entry which is preliminary data.</text>
</comment>
<feature type="compositionally biased region" description="Polar residues" evidence="1">
    <location>
        <begin position="184"/>
        <end position="201"/>
    </location>
</feature>
<gene>
    <name evidence="2" type="ORF">FCIRC_11680</name>
</gene>
<keyword evidence="3" id="KW-1185">Reference proteome</keyword>
<evidence type="ECO:0000256" key="1">
    <source>
        <dbReference type="SAM" id="MobiDB-lite"/>
    </source>
</evidence>
<accession>A0A8H5WGL2</accession>
<dbReference type="AlphaFoldDB" id="A0A8H5WGL2"/>
<evidence type="ECO:0000313" key="3">
    <source>
        <dbReference type="Proteomes" id="UP000572754"/>
    </source>
</evidence>
<sequence>MVADLKVGPRSRRSSASSRKSGDSDITNLIEDEAADSFIANDDVLTIFQAFLTATGIPINVRKVKKTLEYGGRFRDEAIDMMKESWNPDTLGKRNRRSPCRARRPRHHATLQRLERKHRDQKAQGKGKKAVVQTRTESFHTAIDGDTTPHRQGEKRNAQKTPATRRQWVNPFLVSDGENEEYTGGNNQPKNNGESSSSGLG</sequence>
<feature type="compositionally biased region" description="Basic and acidic residues" evidence="1">
    <location>
        <begin position="113"/>
        <end position="123"/>
    </location>
</feature>
<protein>
    <submittedName>
        <fullName evidence="2">Uncharacterized protein</fullName>
    </submittedName>
</protein>
<feature type="region of interest" description="Disordered" evidence="1">
    <location>
        <begin position="1"/>
        <end position="24"/>
    </location>
</feature>
<proteinExistence type="predicted"/>
<organism evidence="2 3">
    <name type="scientific">Fusarium circinatum</name>
    <name type="common">Pitch canker fungus</name>
    <name type="synonym">Gibberella circinata</name>
    <dbReference type="NCBI Taxonomy" id="48490"/>
    <lineage>
        <taxon>Eukaryota</taxon>
        <taxon>Fungi</taxon>
        <taxon>Dikarya</taxon>
        <taxon>Ascomycota</taxon>
        <taxon>Pezizomycotina</taxon>
        <taxon>Sordariomycetes</taxon>
        <taxon>Hypocreomycetidae</taxon>
        <taxon>Hypocreales</taxon>
        <taxon>Nectriaceae</taxon>
        <taxon>Fusarium</taxon>
        <taxon>Fusarium fujikuroi species complex</taxon>
    </lineage>
</organism>
<dbReference type="Proteomes" id="UP000572754">
    <property type="component" value="Unassembled WGS sequence"/>
</dbReference>
<dbReference type="EMBL" id="JAAQPE010000475">
    <property type="protein sequence ID" value="KAF5661877.1"/>
    <property type="molecule type" value="Genomic_DNA"/>
</dbReference>
<feature type="compositionally biased region" description="Basic residues" evidence="1">
    <location>
        <begin position="93"/>
        <end position="112"/>
    </location>
</feature>
<name>A0A8H5WGL2_FUSCI</name>
<feature type="region of interest" description="Disordered" evidence="1">
    <location>
        <begin position="87"/>
        <end position="201"/>
    </location>
</feature>